<dbReference type="OrthoDB" id="2351076at2"/>
<dbReference type="RefSeq" id="WP_091276859.1">
    <property type="nucleotide sequence ID" value="NZ_FNDK01000042.1"/>
</dbReference>
<organism evidence="1 2">
    <name type="scientific">Alteribacillus persepolensis</name>
    <dbReference type="NCBI Taxonomy" id="568899"/>
    <lineage>
        <taxon>Bacteria</taxon>
        <taxon>Bacillati</taxon>
        <taxon>Bacillota</taxon>
        <taxon>Bacilli</taxon>
        <taxon>Bacillales</taxon>
        <taxon>Bacillaceae</taxon>
        <taxon>Alteribacillus</taxon>
    </lineage>
</organism>
<evidence type="ECO:0000313" key="1">
    <source>
        <dbReference type="EMBL" id="SDI38904.1"/>
    </source>
</evidence>
<protein>
    <recommendedName>
        <fullName evidence="3">Hook-length control protein FliK</fullName>
    </recommendedName>
</protein>
<gene>
    <name evidence="1" type="ORF">SAMN05192534_1426</name>
</gene>
<reference evidence="1 2" key="1">
    <citation type="submission" date="2016-10" db="EMBL/GenBank/DDBJ databases">
        <authorList>
            <person name="de Groot N.N."/>
        </authorList>
    </citation>
    <scope>NUCLEOTIDE SEQUENCE [LARGE SCALE GENOMIC DNA]</scope>
    <source>
        <strain evidence="1 2">DSM 21632</strain>
    </source>
</reference>
<dbReference type="EMBL" id="FNDK01000042">
    <property type="protein sequence ID" value="SDI38904.1"/>
    <property type="molecule type" value="Genomic_DNA"/>
</dbReference>
<dbReference type="Proteomes" id="UP000199163">
    <property type="component" value="Unassembled WGS sequence"/>
</dbReference>
<evidence type="ECO:0008006" key="3">
    <source>
        <dbReference type="Google" id="ProtNLM"/>
    </source>
</evidence>
<dbReference type="AlphaFoldDB" id="A0A1G8K640"/>
<sequence>MKVFNQAITKQPADSSHPLREGAVYRATILAREGNNQATLGFQHKKIRATFQGLMPAHNNIAFQIVEKNQEQVVVRPLHHQSDKSQPQQKANSVSLTLDHFGADQPSRTLKKGVAALLDHGRAVTKTAVSSMETFLNTANGTKEQKLQTLQAAATKNIDITENNLKHIHESLHSKSAVRFMNNSAAASVRDSSWLLSDEQVNEAVKRGINGALQRVEEVASRLQRELQTAKNPQNVLENMKTELRHHPQLTPAQRAETESRLQRAESLLQSGKTNEAKQVLDDVLKSVETGARQASHYQAIQDAHSTVLEQVKQTRSVQEAVERVEQELKSQHITKEQEASLRQLLREVQALANAGGKQREQAAHLLQKLTGGRELSQQAIHDLLQKMTKQTRGQLLSQAGISQEGRDKITELLRQSEKYAAAARKHLEQSLAQNAFLQEEQPKSANLSTMVNAFKHQVQKEPNVFHILEQVRQDAVPALFKEDSTQAAAKLDTAEALAKQGKELSARQHIFSLLDEVTNGLEASKQNSAESAYQVNEAMPISSKQLLETRITEKLAAVTEQFKSMKQDVLKQIDQVVKLVQQDKQSTPTAKQIVEAAIKHLDRAILRSDVTLFTDMKTERQLLQTSSYLKEAKHLLDKGQINESVKVVKNVQESLQKMTFAPAEQKVKHFVTSDILSSERPAKWLQMPVAEQSRAVMQDPSARQVFELVRSLGLNRESEIGQMLASSSKDSSSQQHTPQQNLKEVLLQLMKKEDGALKGLSSVNQALSNLTGQQLLSKTDNGSLQHLLFNLPVPVKDDMEQLQVYVQSRQEGSQLDWENCSLYFFIETPVLGETGIMVQAADRQLSVTVKNDSDGFAEAMSPLVDKTTEALSGLGYNISNISYQPLHDSNETEEKLPTEPDAVSAPLYSEKGFDFKV</sequence>
<dbReference type="STRING" id="568899.SAMN05192534_1426"/>
<proteinExistence type="predicted"/>
<keyword evidence="2" id="KW-1185">Reference proteome</keyword>
<evidence type="ECO:0000313" key="2">
    <source>
        <dbReference type="Proteomes" id="UP000199163"/>
    </source>
</evidence>
<accession>A0A1G8K640</accession>
<name>A0A1G8K640_9BACI</name>